<proteinExistence type="predicted"/>
<keyword evidence="2" id="KW-1185">Reference proteome</keyword>
<dbReference type="AlphaFoldDB" id="D5RT73"/>
<dbReference type="Pfam" id="PF13563">
    <property type="entry name" value="2_5_RNA_ligase2"/>
    <property type="match status" value="1"/>
</dbReference>
<dbReference type="SUPFAM" id="SSF55144">
    <property type="entry name" value="LigT-like"/>
    <property type="match status" value="1"/>
</dbReference>
<reference evidence="1 2" key="1">
    <citation type="submission" date="2010-04" db="EMBL/GenBank/DDBJ databases">
        <authorList>
            <person name="Qin X."/>
            <person name="Bachman B."/>
            <person name="Battles P."/>
            <person name="Bell A."/>
            <person name="Bess C."/>
            <person name="Bickham C."/>
            <person name="Chaboub L."/>
            <person name="Chen D."/>
            <person name="Coyle M."/>
            <person name="Deiros D.R."/>
            <person name="Dinh H."/>
            <person name="Forbes L."/>
            <person name="Fowler G."/>
            <person name="Francisco L."/>
            <person name="Fu Q."/>
            <person name="Gubbala S."/>
            <person name="Hale W."/>
            <person name="Han Y."/>
            <person name="Hemphill L."/>
            <person name="Highlander S.K."/>
            <person name="Hirani K."/>
            <person name="Hogues M."/>
            <person name="Jackson L."/>
            <person name="Jakkamsetti A."/>
            <person name="Javaid M."/>
            <person name="Jiang H."/>
            <person name="Korchina V."/>
            <person name="Kovar C."/>
            <person name="Lara F."/>
            <person name="Lee S."/>
            <person name="Mata R."/>
            <person name="Mathew T."/>
            <person name="Moen C."/>
            <person name="Morales K."/>
            <person name="Munidasa M."/>
            <person name="Nazareth L."/>
            <person name="Ngo R."/>
            <person name="Nguyen L."/>
            <person name="Okwuonu G."/>
            <person name="Ongeri F."/>
            <person name="Patil S."/>
            <person name="Petrosino J."/>
            <person name="Pham C."/>
            <person name="Pham P."/>
            <person name="Pu L.-L."/>
            <person name="Puazo M."/>
            <person name="Raj R."/>
            <person name="Reid J."/>
            <person name="Rouhana J."/>
            <person name="Saada N."/>
            <person name="Shang Y."/>
            <person name="Simmons D."/>
            <person name="Thornton R."/>
            <person name="Warren J."/>
            <person name="Weissenberger G."/>
            <person name="Zhang J."/>
            <person name="Zhang L."/>
            <person name="Zhou C."/>
            <person name="Zhu D."/>
            <person name="Muzny D."/>
            <person name="Worley K."/>
            <person name="Gibbs R."/>
        </authorList>
    </citation>
    <scope>NUCLEOTIDE SEQUENCE [LARGE SCALE GENOMIC DNA]</scope>
    <source>
        <strain evidence="1 2">ATCC 49957</strain>
    </source>
</reference>
<accession>D5RT73</accession>
<sequence>MSDAAPLILTLALDTPSFARLEALRRAHFPPERNFLSVHLTLFHALPGAERAAVEDRLAALTARTPPPALRFAGLRSLGRGTAYTVESTALMALREELARDWRPWLTPQDAQGFRPHVTVQNKVTPEAARGLLAALQRDFTPWSGRGEALCLWHYRGGPWEGAARFGFGGTAAEAAPPPPPPPLSGG</sequence>
<dbReference type="Gene3D" id="3.90.1140.10">
    <property type="entry name" value="Cyclic phosphodiesterase"/>
    <property type="match status" value="1"/>
</dbReference>
<dbReference type="RefSeq" id="WP_007003315.1">
    <property type="nucleotide sequence ID" value="NZ_GG770777.1"/>
</dbReference>
<dbReference type="Proteomes" id="UP000005324">
    <property type="component" value="Unassembled WGS sequence"/>
</dbReference>
<evidence type="ECO:0008006" key="3">
    <source>
        <dbReference type="Google" id="ProtNLM"/>
    </source>
</evidence>
<dbReference type="InterPro" id="IPR009097">
    <property type="entry name" value="Cyclic_Pdiesterase"/>
</dbReference>
<dbReference type="HOGENOM" id="CLU_075843_1_0_5"/>
<gene>
    <name evidence="1" type="ORF">HMPREF0731_4285</name>
</gene>
<organism evidence="1 2">
    <name type="scientific">Pseudoroseomonas cervicalis ATCC 49957</name>
    <dbReference type="NCBI Taxonomy" id="525371"/>
    <lineage>
        <taxon>Bacteria</taxon>
        <taxon>Pseudomonadati</taxon>
        <taxon>Pseudomonadota</taxon>
        <taxon>Alphaproteobacteria</taxon>
        <taxon>Acetobacterales</taxon>
        <taxon>Roseomonadaceae</taxon>
        <taxon>Roseomonas</taxon>
    </lineage>
</organism>
<dbReference type="EMBL" id="ADVL01000782">
    <property type="protein sequence ID" value="EFH09482.1"/>
    <property type="molecule type" value="Genomic_DNA"/>
</dbReference>
<protein>
    <recommendedName>
        <fullName evidence="3">2',5' RNA ligase family protein</fullName>
    </recommendedName>
</protein>
<evidence type="ECO:0000313" key="1">
    <source>
        <dbReference type="EMBL" id="EFH09482.1"/>
    </source>
</evidence>
<evidence type="ECO:0000313" key="2">
    <source>
        <dbReference type="Proteomes" id="UP000005324"/>
    </source>
</evidence>
<name>D5RT73_9PROT</name>
<dbReference type="OrthoDB" id="793003at2"/>
<comment type="caution">
    <text evidence="1">The sequence shown here is derived from an EMBL/GenBank/DDBJ whole genome shotgun (WGS) entry which is preliminary data.</text>
</comment>